<proteinExistence type="predicted"/>
<gene>
    <name evidence="1" type="ORF">P154DRAFT_574851</name>
</gene>
<keyword evidence="2" id="KW-1185">Reference proteome</keyword>
<dbReference type="EMBL" id="ML977582">
    <property type="protein sequence ID" value="KAF2001504.1"/>
    <property type="molecule type" value="Genomic_DNA"/>
</dbReference>
<reference evidence="1" key="1">
    <citation type="journal article" date="2020" name="Stud. Mycol.">
        <title>101 Dothideomycetes genomes: a test case for predicting lifestyles and emergence of pathogens.</title>
        <authorList>
            <person name="Haridas S."/>
            <person name="Albert R."/>
            <person name="Binder M."/>
            <person name="Bloem J."/>
            <person name="Labutti K."/>
            <person name="Salamov A."/>
            <person name="Andreopoulos B."/>
            <person name="Baker S."/>
            <person name="Barry K."/>
            <person name="Bills G."/>
            <person name="Bluhm B."/>
            <person name="Cannon C."/>
            <person name="Castanera R."/>
            <person name="Culley D."/>
            <person name="Daum C."/>
            <person name="Ezra D."/>
            <person name="Gonzalez J."/>
            <person name="Henrissat B."/>
            <person name="Kuo A."/>
            <person name="Liang C."/>
            <person name="Lipzen A."/>
            <person name="Lutzoni F."/>
            <person name="Magnuson J."/>
            <person name="Mondo S."/>
            <person name="Nolan M."/>
            <person name="Ohm R."/>
            <person name="Pangilinan J."/>
            <person name="Park H.-J."/>
            <person name="Ramirez L."/>
            <person name="Alfaro M."/>
            <person name="Sun H."/>
            <person name="Tritt A."/>
            <person name="Yoshinaga Y."/>
            <person name="Zwiers L.-H."/>
            <person name="Turgeon B."/>
            <person name="Goodwin S."/>
            <person name="Spatafora J."/>
            <person name="Crous P."/>
            <person name="Grigoriev I."/>
        </authorList>
    </citation>
    <scope>NUCLEOTIDE SEQUENCE</scope>
    <source>
        <strain evidence="1">CBS 123094</strain>
    </source>
</reference>
<evidence type="ECO:0000313" key="2">
    <source>
        <dbReference type="Proteomes" id="UP000799779"/>
    </source>
</evidence>
<organism evidence="1 2">
    <name type="scientific">Amniculicola lignicola CBS 123094</name>
    <dbReference type="NCBI Taxonomy" id="1392246"/>
    <lineage>
        <taxon>Eukaryota</taxon>
        <taxon>Fungi</taxon>
        <taxon>Dikarya</taxon>
        <taxon>Ascomycota</taxon>
        <taxon>Pezizomycotina</taxon>
        <taxon>Dothideomycetes</taxon>
        <taxon>Pleosporomycetidae</taxon>
        <taxon>Pleosporales</taxon>
        <taxon>Amniculicolaceae</taxon>
        <taxon>Amniculicola</taxon>
    </lineage>
</organism>
<dbReference type="Proteomes" id="UP000799779">
    <property type="component" value="Unassembled WGS sequence"/>
</dbReference>
<protein>
    <submittedName>
        <fullName evidence="1">Uncharacterized protein</fullName>
    </submittedName>
</protein>
<evidence type="ECO:0000313" key="1">
    <source>
        <dbReference type="EMBL" id="KAF2001504.1"/>
    </source>
</evidence>
<dbReference type="AlphaFoldDB" id="A0A6A5WKQ1"/>
<accession>A0A6A5WKQ1</accession>
<name>A0A6A5WKQ1_9PLEO</name>
<sequence length="306" mass="33576">MPQYMDQFQHDTHFKPTIQVLIQASDWEDYGQVVFPMVMDPVWQSTAVYHDYTCHEPKYTDHSLSFPDGNLFERRNKQLPTPSIKVLLWHQIWDTTVPVADLGTTFVVETDAPSLWREGCHVEQWAAHYERAWLSISSRAGLLLVGGAEGAVLEGGTFDVEAEWSCWSPTLRQPIPAVRGPGSVVTPDPRREQVFTDAASSAMSSMLLALAIAVSDVPSCSALCSGRRTHVGTCHRPWPDAVVYAAPRADTGILTNTESHDTHLYAVGARFQPAAKRTPNEDNPSLIGTKLAASQASHGGEGLAAI</sequence>